<evidence type="ECO:0000313" key="4">
    <source>
        <dbReference type="Proteomes" id="UP001215280"/>
    </source>
</evidence>
<dbReference type="AlphaFoldDB" id="A0AAD7NUW6"/>
<feature type="compositionally biased region" description="Polar residues" evidence="2">
    <location>
        <begin position="1"/>
        <end position="15"/>
    </location>
</feature>
<feature type="region of interest" description="Disordered" evidence="2">
    <location>
        <begin position="1"/>
        <end position="42"/>
    </location>
</feature>
<gene>
    <name evidence="3" type="ORF">DFH07DRAFT_984711</name>
</gene>
<name>A0AAD7NUW6_9AGAR</name>
<proteinExistence type="predicted"/>
<keyword evidence="4" id="KW-1185">Reference proteome</keyword>
<sequence length="451" mass="49255">MNRSVNVQRSASQSPPVTPPRRAARPALSPKNTQACRPNDAPVRRHPTLLRQQSAVTPQTQSLGQANARLIHERLQQSHSRLQVQLHARSPAAAPPPGTVKAFLDTTFRSYASRFHAELNNMRTACMHLVQREHQQTAQMRNTCARLVQERDVAEEKLRVLLERRAHATAKRTRAQVEREEEAELEAELEATGLLYPPSPVLPPQFPTQSPPPRLLSPFVLAAHRSPSHTPDPEDRTGFDLTVACDALPRPCKKRRVSESSERTLVKTPSPGPDGAEPTKERQTCPPAAPGFGECDMDLESDSESDSGFDTDADEVTSPKSQSRASSTATSRSPPPEAKTTPSLRSGLTPPPPVSPDNVRLDLEYVDIMYLPVDGKLVCRVCLLAATGSKTSAPATRPGPVHAFVPGASWDMLRSHCEEAHPEACRDVVNLGKAGVCELRRRLGLGTASRP</sequence>
<dbReference type="EMBL" id="JARJLG010000014">
    <property type="protein sequence ID" value="KAJ7775686.1"/>
    <property type="molecule type" value="Genomic_DNA"/>
</dbReference>
<evidence type="ECO:0000313" key="3">
    <source>
        <dbReference type="EMBL" id="KAJ7775686.1"/>
    </source>
</evidence>
<feature type="coiled-coil region" evidence="1">
    <location>
        <begin position="144"/>
        <end position="190"/>
    </location>
</feature>
<dbReference type="Proteomes" id="UP001215280">
    <property type="component" value="Unassembled WGS sequence"/>
</dbReference>
<protein>
    <submittedName>
        <fullName evidence="3">Uncharacterized protein</fullName>
    </submittedName>
</protein>
<feature type="region of interest" description="Disordered" evidence="2">
    <location>
        <begin position="252"/>
        <end position="358"/>
    </location>
</feature>
<organism evidence="3 4">
    <name type="scientific">Mycena maculata</name>
    <dbReference type="NCBI Taxonomy" id="230809"/>
    <lineage>
        <taxon>Eukaryota</taxon>
        <taxon>Fungi</taxon>
        <taxon>Dikarya</taxon>
        <taxon>Basidiomycota</taxon>
        <taxon>Agaricomycotina</taxon>
        <taxon>Agaricomycetes</taxon>
        <taxon>Agaricomycetidae</taxon>
        <taxon>Agaricales</taxon>
        <taxon>Marasmiineae</taxon>
        <taxon>Mycenaceae</taxon>
        <taxon>Mycena</taxon>
    </lineage>
</organism>
<reference evidence="3" key="1">
    <citation type="submission" date="2023-03" db="EMBL/GenBank/DDBJ databases">
        <title>Massive genome expansion in bonnet fungi (Mycena s.s.) driven by repeated elements and novel gene families across ecological guilds.</title>
        <authorList>
            <consortium name="Lawrence Berkeley National Laboratory"/>
            <person name="Harder C.B."/>
            <person name="Miyauchi S."/>
            <person name="Viragh M."/>
            <person name="Kuo A."/>
            <person name="Thoen E."/>
            <person name="Andreopoulos B."/>
            <person name="Lu D."/>
            <person name="Skrede I."/>
            <person name="Drula E."/>
            <person name="Henrissat B."/>
            <person name="Morin E."/>
            <person name="Kohler A."/>
            <person name="Barry K."/>
            <person name="LaButti K."/>
            <person name="Morin E."/>
            <person name="Salamov A."/>
            <person name="Lipzen A."/>
            <person name="Mereny Z."/>
            <person name="Hegedus B."/>
            <person name="Baldrian P."/>
            <person name="Stursova M."/>
            <person name="Weitz H."/>
            <person name="Taylor A."/>
            <person name="Grigoriev I.V."/>
            <person name="Nagy L.G."/>
            <person name="Martin F."/>
            <person name="Kauserud H."/>
        </authorList>
    </citation>
    <scope>NUCLEOTIDE SEQUENCE</scope>
    <source>
        <strain evidence="3">CBHHK188m</strain>
    </source>
</reference>
<evidence type="ECO:0000256" key="2">
    <source>
        <dbReference type="SAM" id="MobiDB-lite"/>
    </source>
</evidence>
<comment type="caution">
    <text evidence="3">The sequence shown here is derived from an EMBL/GenBank/DDBJ whole genome shotgun (WGS) entry which is preliminary data.</text>
</comment>
<feature type="compositionally biased region" description="Acidic residues" evidence="2">
    <location>
        <begin position="295"/>
        <end position="315"/>
    </location>
</feature>
<feature type="compositionally biased region" description="Low complexity" evidence="2">
    <location>
        <begin position="323"/>
        <end position="332"/>
    </location>
</feature>
<evidence type="ECO:0000256" key="1">
    <source>
        <dbReference type="SAM" id="Coils"/>
    </source>
</evidence>
<accession>A0AAD7NUW6</accession>
<keyword evidence="1" id="KW-0175">Coiled coil</keyword>